<protein>
    <submittedName>
        <fullName evidence="2">Uncharacterized protein</fullName>
    </submittedName>
</protein>
<dbReference type="EMBL" id="AAYL02000121">
    <property type="protein sequence ID" value="ESS32899.1"/>
    <property type="molecule type" value="Genomic_DNA"/>
</dbReference>
<feature type="compositionally biased region" description="Acidic residues" evidence="1">
    <location>
        <begin position="190"/>
        <end position="201"/>
    </location>
</feature>
<evidence type="ECO:0000313" key="3">
    <source>
        <dbReference type="Proteomes" id="UP000002226"/>
    </source>
</evidence>
<feature type="region of interest" description="Disordered" evidence="1">
    <location>
        <begin position="1"/>
        <end position="201"/>
    </location>
</feature>
<dbReference type="Proteomes" id="UP000002226">
    <property type="component" value="Unassembled WGS sequence"/>
</dbReference>
<sequence length="201" mass="21532">MQVSEEGESPEVPQQGTPTAPEATEEGLAGDATFSDEEEEPPTPEQQPAAQSLQEEMQVSEEGESPEVPQQGTPTAPEATEEGLAGDATFTFSDEEDELESPEEHPVPQPRQGVMQVSEEGEATEVPQQGTPTAPEATAEGLPGDAIFSDEEEEPPTPEQQPAVQSLQEEMQASEEEAKVAAQPVSPRADEEEDEWGDDTY</sequence>
<dbReference type="VEuPathDB" id="ToxoDB:TGVEG_201180B"/>
<evidence type="ECO:0000313" key="2">
    <source>
        <dbReference type="EMBL" id="ESS32899.1"/>
    </source>
</evidence>
<accession>V4YXS2</accession>
<gene>
    <name evidence="2" type="ORF">TGVEG_201180B</name>
</gene>
<proteinExistence type="predicted"/>
<name>V4YXS2_TOXGV</name>
<comment type="caution">
    <text evidence="2">The sequence shown here is derived from an EMBL/GenBank/DDBJ whole genome shotgun (WGS) entry which is preliminary data.</text>
</comment>
<dbReference type="AlphaFoldDB" id="V4YXS2"/>
<evidence type="ECO:0000256" key="1">
    <source>
        <dbReference type="SAM" id="MobiDB-lite"/>
    </source>
</evidence>
<keyword evidence="3" id="KW-1185">Reference proteome</keyword>
<organism evidence="2 3">
    <name type="scientific">Toxoplasma gondii (strain ATCC 50861 / VEG)</name>
    <dbReference type="NCBI Taxonomy" id="432359"/>
    <lineage>
        <taxon>Eukaryota</taxon>
        <taxon>Sar</taxon>
        <taxon>Alveolata</taxon>
        <taxon>Apicomplexa</taxon>
        <taxon>Conoidasida</taxon>
        <taxon>Coccidia</taxon>
        <taxon>Eucoccidiorida</taxon>
        <taxon>Eimeriorina</taxon>
        <taxon>Sarcocystidae</taxon>
        <taxon>Toxoplasma</taxon>
    </lineage>
</organism>
<reference evidence="2" key="1">
    <citation type="submission" date="2007-03" db="EMBL/GenBank/DDBJ databases">
        <authorList>
            <person name="Paulsen I."/>
        </authorList>
    </citation>
    <scope>NUCLEOTIDE SEQUENCE</scope>
    <source>
        <strain evidence="2">VEG</strain>
    </source>
</reference>